<dbReference type="AlphaFoldDB" id="A0A8T0EB41"/>
<comment type="caution">
    <text evidence="1">The sequence shown here is derived from an EMBL/GenBank/DDBJ whole genome shotgun (WGS) entry which is preliminary data.</text>
</comment>
<dbReference type="EMBL" id="JABXBU010002228">
    <property type="protein sequence ID" value="KAF8770226.1"/>
    <property type="molecule type" value="Genomic_DNA"/>
</dbReference>
<name>A0A8T0EB41_ARGBR</name>
<dbReference type="Proteomes" id="UP000807504">
    <property type="component" value="Unassembled WGS sequence"/>
</dbReference>
<sequence>MRRRTLVEWSTLKLSVSIRIVKLSSPSTAAKSAWLPKSYGRPLPGLSSNGVARFETGKPFPEPTFADFVLTEKFAEIAK</sequence>
<reference evidence="1" key="1">
    <citation type="journal article" date="2020" name="bioRxiv">
        <title>Chromosome-level reference genome of the European wasp spider Argiope bruennichi: a resource for studies on range expansion and evolutionary adaptation.</title>
        <authorList>
            <person name="Sheffer M.M."/>
            <person name="Hoppe A."/>
            <person name="Krehenwinkel H."/>
            <person name="Uhl G."/>
            <person name="Kuss A.W."/>
            <person name="Jensen L."/>
            <person name="Jensen C."/>
            <person name="Gillespie R.G."/>
            <person name="Hoff K.J."/>
            <person name="Prost S."/>
        </authorList>
    </citation>
    <scope>NUCLEOTIDE SEQUENCE</scope>
</reference>
<evidence type="ECO:0000313" key="2">
    <source>
        <dbReference type="Proteomes" id="UP000807504"/>
    </source>
</evidence>
<protein>
    <submittedName>
        <fullName evidence="1">Uncharacterized protein</fullName>
    </submittedName>
</protein>
<evidence type="ECO:0000313" key="1">
    <source>
        <dbReference type="EMBL" id="KAF8770226.1"/>
    </source>
</evidence>
<keyword evidence="2" id="KW-1185">Reference proteome</keyword>
<reference evidence="1" key="2">
    <citation type="submission" date="2020-06" db="EMBL/GenBank/DDBJ databases">
        <authorList>
            <person name="Sheffer M."/>
        </authorList>
    </citation>
    <scope>NUCLEOTIDE SEQUENCE</scope>
</reference>
<proteinExistence type="predicted"/>
<gene>
    <name evidence="1" type="ORF">HNY73_017783</name>
</gene>
<accession>A0A8T0EB41</accession>
<organism evidence="1 2">
    <name type="scientific">Argiope bruennichi</name>
    <name type="common">Wasp spider</name>
    <name type="synonym">Aranea bruennichi</name>
    <dbReference type="NCBI Taxonomy" id="94029"/>
    <lineage>
        <taxon>Eukaryota</taxon>
        <taxon>Metazoa</taxon>
        <taxon>Ecdysozoa</taxon>
        <taxon>Arthropoda</taxon>
        <taxon>Chelicerata</taxon>
        <taxon>Arachnida</taxon>
        <taxon>Araneae</taxon>
        <taxon>Araneomorphae</taxon>
        <taxon>Entelegynae</taxon>
        <taxon>Araneoidea</taxon>
        <taxon>Araneidae</taxon>
        <taxon>Argiope</taxon>
    </lineage>
</organism>